<feature type="domain" description="DUF4371" evidence="1">
    <location>
        <begin position="2"/>
        <end position="144"/>
    </location>
</feature>
<organism evidence="2 3">
    <name type="scientific">Trifolium pratense</name>
    <name type="common">Red clover</name>
    <dbReference type="NCBI Taxonomy" id="57577"/>
    <lineage>
        <taxon>Eukaryota</taxon>
        <taxon>Viridiplantae</taxon>
        <taxon>Streptophyta</taxon>
        <taxon>Embryophyta</taxon>
        <taxon>Tracheophyta</taxon>
        <taxon>Spermatophyta</taxon>
        <taxon>Magnoliopsida</taxon>
        <taxon>eudicotyledons</taxon>
        <taxon>Gunneridae</taxon>
        <taxon>Pentapetalae</taxon>
        <taxon>rosids</taxon>
        <taxon>fabids</taxon>
        <taxon>Fabales</taxon>
        <taxon>Fabaceae</taxon>
        <taxon>Papilionoideae</taxon>
        <taxon>50 kb inversion clade</taxon>
        <taxon>NPAAA clade</taxon>
        <taxon>Hologalegina</taxon>
        <taxon>IRL clade</taxon>
        <taxon>Trifolieae</taxon>
        <taxon>Trifolium</taxon>
    </lineage>
</organism>
<dbReference type="STRING" id="57577.A0A2K3K0C2"/>
<proteinExistence type="predicted"/>
<evidence type="ECO:0000259" key="1">
    <source>
        <dbReference type="Pfam" id="PF14291"/>
    </source>
</evidence>
<gene>
    <name evidence="2" type="ORF">L195_g059828</name>
</gene>
<reference evidence="2 3" key="1">
    <citation type="journal article" date="2014" name="Am. J. Bot.">
        <title>Genome assembly and annotation for red clover (Trifolium pratense; Fabaceae).</title>
        <authorList>
            <person name="Istvanek J."/>
            <person name="Jaros M."/>
            <person name="Krenek A."/>
            <person name="Repkova J."/>
        </authorList>
    </citation>
    <scope>NUCLEOTIDE SEQUENCE [LARGE SCALE GENOMIC DNA]</scope>
    <source>
        <strain evidence="3">cv. Tatra</strain>
        <tissue evidence="2">Young leaves</tissue>
    </source>
</reference>
<dbReference type="PANTHER" id="PTHR45749">
    <property type="match status" value="1"/>
</dbReference>
<dbReference type="Pfam" id="PF14291">
    <property type="entry name" value="DUF4371"/>
    <property type="match status" value="1"/>
</dbReference>
<dbReference type="PANTHER" id="PTHR45749:SF34">
    <property type="entry name" value="ZINC FINGER MYM-TYPE PROTEIN 1-LIKE"/>
    <property type="match status" value="1"/>
</dbReference>
<sequence>MYRRRLTASIDCLRYLLRQGLPFRGHDESITSSNQGNFLEMLRWYAGRKKKVRQVVLENAPDNDKVICPAIQTDIVNAASLETTRAILNDLGDEFFAILVDESRDISNKEQMAVVLRYVNKYGSIVERFLGVVHVKSTTAVALKT</sequence>
<reference evidence="2 3" key="2">
    <citation type="journal article" date="2017" name="Front. Plant Sci.">
        <title>Gene Classification and Mining of Molecular Markers Useful in Red Clover (Trifolium pratense) Breeding.</title>
        <authorList>
            <person name="Istvanek J."/>
            <person name="Dluhosova J."/>
            <person name="Dluhos P."/>
            <person name="Patkova L."/>
            <person name="Nedelnik J."/>
            <person name="Repkova J."/>
        </authorList>
    </citation>
    <scope>NUCLEOTIDE SEQUENCE [LARGE SCALE GENOMIC DNA]</scope>
    <source>
        <strain evidence="3">cv. Tatra</strain>
        <tissue evidence="2">Young leaves</tissue>
    </source>
</reference>
<feature type="non-terminal residue" evidence="2">
    <location>
        <position position="145"/>
    </location>
</feature>
<comment type="caution">
    <text evidence="2">The sequence shown here is derived from an EMBL/GenBank/DDBJ whole genome shotgun (WGS) entry which is preliminary data.</text>
</comment>
<evidence type="ECO:0000313" key="2">
    <source>
        <dbReference type="EMBL" id="PNX59718.1"/>
    </source>
</evidence>
<evidence type="ECO:0000313" key="3">
    <source>
        <dbReference type="Proteomes" id="UP000236291"/>
    </source>
</evidence>
<accession>A0A2K3K0C2</accession>
<protein>
    <submittedName>
        <fullName evidence="2">Zinc finger MYM-type protein 1-like</fullName>
    </submittedName>
</protein>
<dbReference type="EMBL" id="ASHM01133246">
    <property type="protein sequence ID" value="PNX59718.1"/>
    <property type="molecule type" value="Genomic_DNA"/>
</dbReference>
<dbReference type="AlphaFoldDB" id="A0A2K3K0C2"/>
<dbReference type="InterPro" id="IPR025398">
    <property type="entry name" value="DUF4371"/>
</dbReference>
<name>A0A2K3K0C2_TRIPR</name>
<dbReference type="Proteomes" id="UP000236291">
    <property type="component" value="Unassembled WGS sequence"/>
</dbReference>